<accession>A0ABX1TLG7</accession>
<dbReference type="EMBL" id="SPMZ01000026">
    <property type="protein sequence ID" value="NMQ19399.1"/>
    <property type="molecule type" value="Genomic_DNA"/>
</dbReference>
<evidence type="ECO:0000313" key="1">
    <source>
        <dbReference type="EMBL" id="NMQ19399.1"/>
    </source>
</evidence>
<sequence>MPKSLKARIIGFKSPSIAKKALAHAQQHQPDLIILDSMIPSYNGLKVAQVLKKYP</sequence>
<keyword evidence="2" id="KW-1185">Reference proteome</keyword>
<dbReference type="InterPro" id="IPR011006">
    <property type="entry name" value="CheY-like_superfamily"/>
</dbReference>
<comment type="caution">
    <text evidence="1">The sequence shown here is derived from an EMBL/GenBank/DDBJ whole genome shotgun (WGS) entry which is preliminary data.</text>
</comment>
<dbReference type="Proteomes" id="UP000760480">
    <property type="component" value="Unassembled WGS sequence"/>
</dbReference>
<dbReference type="SUPFAM" id="SSF52172">
    <property type="entry name" value="CheY-like"/>
    <property type="match status" value="1"/>
</dbReference>
<reference evidence="1 2" key="1">
    <citation type="submission" date="2019-03" db="EMBL/GenBank/DDBJ databases">
        <title>Metabolic reconstructions from genomes of highly enriched 'Candidatus Accumulibacter' and 'Candidatus Competibacter' bioreactor populations.</title>
        <authorList>
            <person name="Annavajhala M.K."/>
            <person name="Welles L."/>
            <person name="Abbas B."/>
            <person name="Sorokin D."/>
            <person name="Park H."/>
            <person name="Van Loosdrecht M."/>
            <person name="Chandran K."/>
        </authorList>
    </citation>
    <scope>NUCLEOTIDE SEQUENCE [LARGE SCALE GENOMIC DNA]</scope>
    <source>
        <strain evidence="1 2">SBR_G</strain>
    </source>
</reference>
<name>A0ABX1TLG7_9GAMM</name>
<protein>
    <submittedName>
        <fullName evidence="1">Response regulator</fullName>
    </submittedName>
</protein>
<evidence type="ECO:0000313" key="2">
    <source>
        <dbReference type="Proteomes" id="UP000760480"/>
    </source>
</evidence>
<gene>
    <name evidence="1" type="ORF">E4P82_09460</name>
</gene>
<proteinExistence type="predicted"/>
<dbReference type="Gene3D" id="3.40.50.2300">
    <property type="match status" value="1"/>
</dbReference>
<organism evidence="1 2">
    <name type="scientific">Candidatus Competibacter phosphatis</name>
    <dbReference type="NCBI Taxonomy" id="221280"/>
    <lineage>
        <taxon>Bacteria</taxon>
        <taxon>Pseudomonadati</taxon>
        <taxon>Pseudomonadota</taxon>
        <taxon>Gammaproteobacteria</taxon>
        <taxon>Candidatus Competibacteraceae</taxon>
        <taxon>Candidatus Competibacter</taxon>
    </lineage>
</organism>